<proteinExistence type="predicted"/>
<sequence>MTGVAVVVLTGCGATPDPAPPSSAGVGLEEHCALAVDIEEVVAEPDGADVVVTWRDTREHLAATEYLVARRAPDASVWEVVGTVELEPGAERRFVDSPPTDALPAEYTVAAEGSCVRFASDICVTEAPCPVATALTTEP</sequence>
<organism evidence="1 2">
    <name type="scientific">Cellulomonas fulva</name>
    <dbReference type="NCBI Taxonomy" id="2835530"/>
    <lineage>
        <taxon>Bacteria</taxon>
        <taxon>Bacillati</taxon>
        <taxon>Actinomycetota</taxon>
        <taxon>Actinomycetes</taxon>
        <taxon>Micrococcales</taxon>
        <taxon>Cellulomonadaceae</taxon>
        <taxon>Cellulomonas</taxon>
    </lineage>
</organism>
<keyword evidence="2" id="KW-1185">Reference proteome</keyword>
<name>A0ABS5TW98_9CELL</name>
<evidence type="ECO:0000313" key="1">
    <source>
        <dbReference type="EMBL" id="MBT0993428.1"/>
    </source>
</evidence>
<evidence type="ECO:0008006" key="3">
    <source>
        <dbReference type="Google" id="ProtNLM"/>
    </source>
</evidence>
<dbReference type="EMBL" id="JAHBOH010000001">
    <property type="protein sequence ID" value="MBT0993428.1"/>
    <property type="molecule type" value="Genomic_DNA"/>
</dbReference>
<comment type="caution">
    <text evidence="1">The sequence shown here is derived from an EMBL/GenBank/DDBJ whole genome shotgun (WGS) entry which is preliminary data.</text>
</comment>
<reference evidence="1 2" key="1">
    <citation type="submission" date="2021-05" db="EMBL/GenBank/DDBJ databases">
        <title>Description of Cellulomonas sp. DKR-3 sp. nov.</title>
        <authorList>
            <person name="Dahal R.H."/>
            <person name="Chaudhary D.K."/>
        </authorList>
    </citation>
    <scope>NUCLEOTIDE SEQUENCE [LARGE SCALE GENOMIC DNA]</scope>
    <source>
        <strain evidence="1 2">DKR-3</strain>
    </source>
</reference>
<protein>
    <recommendedName>
        <fullName evidence="3">Lipoprotein</fullName>
    </recommendedName>
</protein>
<dbReference type="RefSeq" id="WP_214346943.1">
    <property type="nucleotide sequence ID" value="NZ_JAHBOH010000001.1"/>
</dbReference>
<accession>A0ABS5TW98</accession>
<gene>
    <name evidence="1" type="ORF">KIN34_03905</name>
</gene>
<evidence type="ECO:0000313" key="2">
    <source>
        <dbReference type="Proteomes" id="UP000722125"/>
    </source>
</evidence>
<dbReference type="Proteomes" id="UP000722125">
    <property type="component" value="Unassembled WGS sequence"/>
</dbReference>